<sequence length="137" mass="14893">MWQRMSKPVRILLIGLGVLVLAGLALINPIGRAILVTPTAGAGCETPDTVEGLDFRSAFNSENQIVNGSMIRSLRGDPSPDCRRIGNSYRCTQDGPTTVEVRLPGMRLLYEVPEATQATIFGDRRDAFCVITSEQAE</sequence>
<dbReference type="EMBL" id="FXZK01000001">
    <property type="protein sequence ID" value="SMY06453.1"/>
    <property type="molecule type" value="Genomic_DNA"/>
</dbReference>
<gene>
    <name evidence="1" type="ORF">LOM8899_00578</name>
</gene>
<proteinExistence type="predicted"/>
<keyword evidence="2" id="KW-1185">Reference proteome</keyword>
<dbReference type="Proteomes" id="UP000201613">
    <property type="component" value="Unassembled WGS sequence"/>
</dbReference>
<protein>
    <submittedName>
        <fullName evidence="1">Uncharacterized protein</fullName>
    </submittedName>
</protein>
<evidence type="ECO:0000313" key="2">
    <source>
        <dbReference type="Proteomes" id="UP000201613"/>
    </source>
</evidence>
<dbReference type="AlphaFoldDB" id="A0A238LA59"/>
<evidence type="ECO:0000313" key="1">
    <source>
        <dbReference type="EMBL" id="SMY06453.1"/>
    </source>
</evidence>
<reference evidence="1 2" key="1">
    <citation type="submission" date="2017-05" db="EMBL/GenBank/DDBJ databases">
        <authorList>
            <person name="Song R."/>
            <person name="Chenine A.L."/>
            <person name="Ruprecht R.M."/>
        </authorList>
    </citation>
    <scope>NUCLEOTIDE SEQUENCE [LARGE SCALE GENOMIC DNA]</scope>
    <source>
        <strain evidence="1 2">CECT 8899</strain>
    </source>
</reference>
<name>A0A238LA59_9RHOB</name>
<organism evidence="1 2">
    <name type="scientific">Flavimaricola marinus</name>
    <dbReference type="NCBI Taxonomy" id="1819565"/>
    <lineage>
        <taxon>Bacteria</taxon>
        <taxon>Pseudomonadati</taxon>
        <taxon>Pseudomonadota</taxon>
        <taxon>Alphaproteobacteria</taxon>
        <taxon>Rhodobacterales</taxon>
        <taxon>Paracoccaceae</taxon>
        <taxon>Flavimaricola</taxon>
    </lineage>
</organism>
<accession>A0A238LA59</accession>